<name>A0A1W2D6V0_9BACT</name>
<gene>
    <name evidence="1" type="ORF">SAMN02746065_115107</name>
</gene>
<accession>A0A1W2D6V0</accession>
<sequence length="54" mass="6544">MPLIDKYWFEKMRELTLTFLSAQVILWQIVLDWVTAEPPVLIKEQQVQLLFHIM</sequence>
<dbReference type="EMBL" id="FWXY01000015">
    <property type="protein sequence ID" value="SMC92936.1"/>
    <property type="molecule type" value="Genomic_DNA"/>
</dbReference>
<reference evidence="1 2" key="1">
    <citation type="submission" date="2017-04" db="EMBL/GenBank/DDBJ databases">
        <authorList>
            <person name="Afonso C.L."/>
            <person name="Miller P.J."/>
            <person name="Scott M.A."/>
            <person name="Spackman E."/>
            <person name="Goraichik I."/>
            <person name="Dimitrov K.M."/>
            <person name="Suarez D.L."/>
            <person name="Swayne D.E."/>
        </authorList>
    </citation>
    <scope>NUCLEOTIDE SEQUENCE [LARGE SCALE GENOMIC DNA]</scope>
    <source>
        <strain evidence="1 2">DSM 3385</strain>
    </source>
</reference>
<organism evidence="1 2">
    <name type="scientific">Desulfocicer vacuolatum DSM 3385</name>
    <dbReference type="NCBI Taxonomy" id="1121400"/>
    <lineage>
        <taxon>Bacteria</taxon>
        <taxon>Pseudomonadati</taxon>
        <taxon>Thermodesulfobacteriota</taxon>
        <taxon>Desulfobacteria</taxon>
        <taxon>Desulfobacterales</taxon>
        <taxon>Desulfobacteraceae</taxon>
        <taxon>Desulfocicer</taxon>
    </lineage>
</organism>
<dbReference type="AlphaFoldDB" id="A0A1W2D6V0"/>
<dbReference type="Proteomes" id="UP000192418">
    <property type="component" value="Unassembled WGS sequence"/>
</dbReference>
<dbReference type="STRING" id="1121400.SAMN02746065_115107"/>
<protein>
    <submittedName>
        <fullName evidence="1">Uncharacterized protein</fullName>
    </submittedName>
</protein>
<proteinExistence type="predicted"/>
<evidence type="ECO:0000313" key="2">
    <source>
        <dbReference type="Proteomes" id="UP000192418"/>
    </source>
</evidence>
<keyword evidence="2" id="KW-1185">Reference proteome</keyword>
<evidence type="ECO:0000313" key="1">
    <source>
        <dbReference type="EMBL" id="SMC92936.1"/>
    </source>
</evidence>